<reference evidence="6" key="1">
    <citation type="journal article" date="2015" name="Int. J. Syst. Evol. Microbiol.">
        <title>Rhizobium alvei sp. nov., isolated from a freshwater river.</title>
        <authorList>
            <person name="Sheu S.Y."/>
            <person name="Huang H.W."/>
            <person name="Young C.C."/>
            <person name="Chen W.M."/>
        </authorList>
    </citation>
    <scope>NUCLEOTIDE SEQUENCE</scope>
    <source>
        <strain evidence="6">TNR-22</strain>
    </source>
</reference>
<dbReference type="InterPro" id="IPR006603">
    <property type="entry name" value="PQ-loop_rpt"/>
</dbReference>
<keyword evidence="3 5" id="KW-1133">Transmembrane helix</keyword>
<evidence type="ECO:0000256" key="2">
    <source>
        <dbReference type="ARBA" id="ARBA00022692"/>
    </source>
</evidence>
<dbReference type="Gene3D" id="1.20.1280.290">
    <property type="match status" value="1"/>
</dbReference>
<evidence type="ECO:0000256" key="1">
    <source>
        <dbReference type="ARBA" id="ARBA00004141"/>
    </source>
</evidence>
<organism evidence="6 7">
    <name type="scientific">Rhizobium alvei</name>
    <dbReference type="NCBI Taxonomy" id="1132659"/>
    <lineage>
        <taxon>Bacteria</taxon>
        <taxon>Pseudomonadati</taxon>
        <taxon>Pseudomonadota</taxon>
        <taxon>Alphaproteobacteria</taxon>
        <taxon>Hyphomicrobiales</taxon>
        <taxon>Rhizobiaceae</taxon>
        <taxon>Rhizobium/Agrobacterium group</taxon>
        <taxon>Rhizobium</taxon>
    </lineage>
</organism>
<keyword evidence="4 5" id="KW-0472">Membrane</keyword>
<keyword evidence="2 5" id="KW-0812">Transmembrane</keyword>
<keyword evidence="7" id="KW-1185">Reference proteome</keyword>
<dbReference type="RefSeq" id="WP_304377076.1">
    <property type="nucleotide sequence ID" value="NZ_JAUOZU010000009.1"/>
</dbReference>
<feature type="transmembrane region" description="Helical" evidence="5">
    <location>
        <begin position="36"/>
        <end position="54"/>
    </location>
</feature>
<comment type="caution">
    <text evidence="6">The sequence shown here is derived from an EMBL/GenBank/DDBJ whole genome shotgun (WGS) entry which is preliminary data.</text>
</comment>
<evidence type="ECO:0000256" key="4">
    <source>
        <dbReference type="ARBA" id="ARBA00023136"/>
    </source>
</evidence>
<protein>
    <submittedName>
        <fullName evidence="6">PQ-loop domain-containing transporter</fullName>
    </submittedName>
</protein>
<dbReference type="Pfam" id="PF04193">
    <property type="entry name" value="PQ-loop"/>
    <property type="match status" value="1"/>
</dbReference>
<dbReference type="EMBL" id="JAUOZU010000009">
    <property type="protein sequence ID" value="MDO6965144.1"/>
    <property type="molecule type" value="Genomic_DNA"/>
</dbReference>
<name>A0ABT8YNF0_9HYPH</name>
<comment type="subcellular location">
    <subcellularLocation>
        <location evidence="1">Membrane</location>
        <topology evidence="1">Multi-pass membrane protein</topology>
    </subcellularLocation>
</comment>
<dbReference type="Proteomes" id="UP001174932">
    <property type="component" value="Unassembled WGS sequence"/>
</dbReference>
<evidence type="ECO:0000313" key="6">
    <source>
        <dbReference type="EMBL" id="MDO6965144.1"/>
    </source>
</evidence>
<evidence type="ECO:0000313" key="7">
    <source>
        <dbReference type="Proteomes" id="UP001174932"/>
    </source>
</evidence>
<sequence length="89" mass="9603">MSLVAELVGSAAAAIGTICWLPQTVKTLRSRETTGISLTTNLLIVATVTLWTIYGLMIMSWPIIAANFVTLCLVGAIVYVKVSVDGWRF</sequence>
<evidence type="ECO:0000256" key="3">
    <source>
        <dbReference type="ARBA" id="ARBA00022989"/>
    </source>
</evidence>
<evidence type="ECO:0000256" key="5">
    <source>
        <dbReference type="SAM" id="Phobius"/>
    </source>
</evidence>
<gene>
    <name evidence="6" type="ORF">Q4481_14340</name>
</gene>
<reference evidence="6" key="2">
    <citation type="submission" date="2023-07" db="EMBL/GenBank/DDBJ databases">
        <authorList>
            <person name="Shen H."/>
        </authorList>
    </citation>
    <scope>NUCLEOTIDE SEQUENCE</scope>
    <source>
        <strain evidence="6">TNR-22</strain>
    </source>
</reference>
<feature type="transmembrane region" description="Helical" evidence="5">
    <location>
        <begin position="60"/>
        <end position="80"/>
    </location>
</feature>
<accession>A0ABT8YNF0</accession>
<proteinExistence type="predicted"/>